<reference evidence="2" key="1">
    <citation type="journal article" date="2018" name="Biosci. Biotechnol. Biochem.">
        <title>Polysaccharide hydrolase of the hadal zone amphipods Hirondellea gigas.</title>
        <authorList>
            <person name="Kobayashi H."/>
            <person name="Nagahama T."/>
            <person name="Arai W."/>
            <person name="Sasagawa Y."/>
            <person name="Umeda M."/>
            <person name="Hayashi T."/>
            <person name="Nikaido I."/>
            <person name="Watanabe H."/>
            <person name="Oguri K."/>
            <person name="Kitazato H."/>
            <person name="Fujioka K."/>
            <person name="Kido Y."/>
            <person name="Takami H."/>
        </authorList>
    </citation>
    <scope>NUCLEOTIDE SEQUENCE</scope>
    <source>
        <tissue evidence="2">Whole body</tissue>
    </source>
</reference>
<sequence length="207" mass="22719">MGSSQSTRKITLVNDDKSGVIKLSENLAHRLRGQLEESEANAARPPPSPPSPSPYIPPPVAAAVPTPLPSTPPRASTPPPHYDSSRNGADAWTSVYAEEARRALMRLQAEQDEAIAAVEHHWQKKMADREQQFVESAKLSVSEMEKTASDVEATFVKSTVTPVCLDCQSKVLSCYQQYPGQTLRCFDVVQQFTRCVDLTRLVSPAQT</sequence>
<evidence type="ECO:0000313" key="2">
    <source>
        <dbReference type="EMBL" id="LAB66326.1"/>
    </source>
</evidence>
<dbReference type="PANTHER" id="PTHR21588">
    <property type="entry name" value="COILED-COIL-HELIX-COILED-COIL-HELIX DOMAIN CONTAINING 6"/>
    <property type="match status" value="1"/>
</dbReference>
<dbReference type="GO" id="GO:0061617">
    <property type="term" value="C:MICOS complex"/>
    <property type="evidence" value="ECO:0007669"/>
    <property type="project" value="TreeGrafter"/>
</dbReference>
<dbReference type="EMBL" id="IACF01000560">
    <property type="protein sequence ID" value="LAB66326.1"/>
    <property type="molecule type" value="mRNA"/>
</dbReference>
<feature type="region of interest" description="Disordered" evidence="1">
    <location>
        <begin position="1"/>
        <end position="88"/>
    </location>
</feature>
<dbReference type="PANTHER" id="PTHR21588:SF18">
    <property type="entry name" value="MICOS COMPLEX SUBUNIT MIC19"/>
    <property type="match status" value="1"/>
</dbReference>
<dbReference type="GO" id="GO:0007007">
    <property type="term" value="P:inner mitochondrial membrane organization"/>
    <property type="evidence" value="ECO:0007669"/>
    <property type="project" value="TreeGrafter"/>
</dbReference>
<accession>A0A2P2HXI9</accession>
<proteinExistence type="evidence at transcript level"/>
<name>A0A2P2HXI9_9CRUS</name>
<dbReference type="AlphaFoldDB" id="A0A2P2HXI9"/>
<dbReference type="InterPro" id="IPR012471">
    <property type="entry name" value="DUF1690"/>
</dbReference>
<feature type="compositionally biased region" description="Pro residues" evidence="1">
    <location>
        <begin position="44"/>
        <end position="81"/>
    </location>
</feature>
<dbReference type="Pfam" id="PF07956">
    <property type="entry name" value="DUF1690"/>
    <property type="match status" value="1"/>
</dbReference>
<dbReference type="InterPro" id="IPR052632">
    <property type="entry name" value="MICOS_subunit_Mic19"/>
</dbReference>
<evidence type="ECO:0000256" key="1">
    <source>
        <dbReference type="SAM" id="MobiDB-lite"/>
    </source>
</evidence>
<organism evidence="2">
    <name type="scientific">Hirondellea gigas</name>
    <dbReference type="NCBI Taxonomy" id="1518452"/>
    <lineage>
        <taxon>Eukaryota</taxon>
        <taxon>Metazoa</taxon>
        <taxon>Ecdysozoa</taxon>
        <taxon>Arthropoda</taxon>
        <taxon>Crustacea</taxon>
        <taxon>Multicrustacea</taxon>
        <taxon>Malacostraca</taxon>
        <taxon>Eumalacostraca</taxon>
        <taxon>Peracarida</taxon>
        <taxon>Amphipoda</taxon>
        <taxon>Amphilochidea</taxon>
        <taxon>Lysianassida</taxon>
        <taxon>Lysianassidira</taxon>
        <taxon>Lysianassoidea</taxon>
        <taxon>Lysianassidae</taxon>
        <taxon>Hirondellea</taxon>
    </lineage>
</organism>
<protein>
    <submittedName>
        <fullName evidence="2">MICOS complex subunit MIC19-like</fullName>
    </submittedName>
</protein>